<evidence type="ECO:0000313" key="3">
    <source>
        <dbReference type="Proteomes" id="UP001295684"/>
    </source>
</evidence>
<accession>A0AAD1U375</accession>
<dbReference type="AlphaFoldDB" id="A0AAD1U375"/>
<protein>
    <submittedName>
        <fullName evidence="2">Uncharacterized protein</fullName>
    </submittedName>
</protein>
<name>A0AAD1U375_EUPCR</name>
<keyword evidence="3" id="KW-1185">Reference proteome</keyword>
<feature type="coiled-coil region" evidence="1">
    <location>
        <begin position="197"/>
        <end position="298"/>
    </location>
</feature>
<proteinExistence type="predicted"/>
<comment type="caution">
    <text evidence="2">The sequence shown here is derived from an EMBL/GenBank/DDBJ whole genome shotgun (WGS) entry which is preliminary data.</text>
</comment>
<keyword evidence="1" id="KW-0175">Coiled coil</keyword>
<gene>
    <name evidence="2" type="ORF">ECRASSUSDP1_LOCUS2471</name>
</gene>
<evidence type="ECO:0000256" key="1">
    <source>
        <dbReference type="SAM" id="Coils"/>
    </source>
</evidence>
<organism evidence="2 3">
    <name type="scientific">Euplotes crassus</name>
    <dbReference type="NCBI Taxonomy" id="5936"/>
    <lineage>
        <taxon>Eukaryota</taxon>
        <taxon>Sar</taxon>
        <taxon>Alveolata</taxon>
        <taxon>Ciliophora</taxon>
        <taxon>Intramacronucleata</taxon>
        <taxon>Spirotrichea</taxon>
        <taxon>Hypotrichia</taxon>
        <taxon>Euplotida</taxon>
        <taxon>Euplotidae</taxon>
        <taxon>Moneuplotes</taxon>
    </lineage>
</organism>
<evidence type="ECO:0000313" key="2">
    <source>
        <dbReference type="EMBL" id="CAI2361161.1"/>
    </source>
</evidence>
<dbReference type="SUPFAM" id="SSF52047">
    <property type="entry name" value="RNI-like"/>
    <property type="match status" value="1"/>
</dbReference>
<sequence length="550" mass="63629">MDLQNIRLQKFHCSDPACKRHGVYFCRTHQMYTCKGCTNKMHFKCQLVIIQDLSDIKTNVIEVKIFVKRLFKLVAENGLRAYNPHIDDELKDFQDSLVEIEKKIRDAITHDNHKQFDTLQSQIKQIQIQMSDSDVIKEILYMSESRNTSLHNLPKIGDEFSSATKVKKKIDAVVQENMELMEKKLLSKSRQIDLQCKARLTEEFKDKIQNLKDLNDAKDIELEQQKEAAKQACQDTEDIKKQRDKISTEKESLLAKNKDLKTFKTQLEEDLKTKIDQIEESKSQYAKDQEEKAKIIEELKLNESALEETKEIIKGLYKNICPDFDPESKELKLNMSEDNSMNLVKSIGASKCFLGDMNRLQIDYVSKKDHSLNDFLKNCNLSSLRLLSFNNNFLGSTGSQALKIKFYQEGLQRLLINVTKEVYLENLIIDGLDLSCIIQSCVNTERLVIRYSKISTSDSLDFSTPPQAKLEYLSFCYCGGEKWCSEQWDMYPEKFEKIIVAIKNSSLKNSLKSINVRCCKISVSKVNELLDTHDLPHIKGINQVNFPFKE</sequence>
<dbReference type="Proteomes" id="UP001295684">
    <property type="component" value="Unassembled WGS sequence"/>
</dbReference>
<dbReference type="EMBL" id="CAMPGE010002361">
    <property type="protein sequence ID" value="CAI2361161.1"/>
    <property type="molecule type" value="Genomic_DNA"/>
</dbReference>
<reference evidence="2" key="1">
    <citation type="submission" date="2023-07" db="EMBL/GenBank/DDBJ databases">
        <authorList>
            <consortium name="AG Swart"/>
            <person name="Singh M."/>
            <person name="Singh A."/>
            <person name="Seah K."/>
            <person name="Emmerich C."/>
        </authorList>
    </citation>
    <scope>NUCLEOTIDE SEQUENCE</scope>
    <source>
        <strain evidence="2">DP1</strain>
    </source>
</reference>